<evidence type="ECO:0000313" key="3">
    <source>
        <dbReference type="EMBL" id="GMS87400.1"/>
    </source>
</evidence>
<dbReference type="PROSITE" id="PS51670">
    <property type="entry name" value="SHKT"/>
    <property type="match status" value="2"/>
</dbReference>
<name>A0AAV5SXC9_9BILA</name>
<proteinExistence type="predicted"/>
<feature type="disulfide bond" evidence="1">
    <location>
        <begin position="157"/>
        <end position="170"/>
    </location>
</feature>
<evidence type="ECO:0000313" key="4">
    <source>
        <dbReference type="Proteomes" id="UP001432027"/>
    </source>
</evidence>
<feature type="domain" description="ShKT" evidence="2">
    <location>
        <begin position="139"/>
        <end position="173"/>
    </location>
</feature>
<feature type="disulfide bond" evidence="1">
    <location>
        <begin position="148"/>
        <end position="166"/>
    </location>
</feature>
<feature type="disulfide bond" evidence="1">
    <location>
        <begin position="90"/>
        <end position="124"/>
    </location>
</feature>
<organism evidence="3 4">
    <name type="scientific">Pristionchus entomophagus</name>
    <dbReference type="NCBI Taxonomy" id="358040"/>
    <lineage>
        <taxon>Eukaryota</taxon>
        <taxon>Metazoa</taxon>
        <taxon>Ecdysozoa</taxon>
        <taxon>Nematoda</taxon>
        <taxon>Chromadorea</taxon>
        <taxon>Rhabditida</taxon>
        <taxon>Rhabditina</taxon>
        <taxon>Diplogasteromorpha</taxon>
        <taxon>Diplogasteroidea</taxon>
        <taxon>Neodiplogasteridae</taxon>
        <taxon>Pristionchus</taxon>
    </lineage>
</organism>
<accession>A0AAV5SXC9</accession>
<evidence type="ECO:0000259" key="2">
    <source>
        <dbReference type="PROSITE" id="PS51670"/>
    </source>
</evidence>
<reference evidence="3" key="1">
    <citation type="submission" date="2023-10" db="EMBL/GenBank/DDBJ databases">
        <title>Genome assembly of Pristionchus species.</title>
        <authorList>
            <person name="Yoshida K."/>
            <person name="Sommer R.J."/>
        </authorList>
    </citation>
    <scope>NUCLEOTIDE SEQUENCE</scope>
    <source>
        <strain evidence="3">RS0144</strain>
    </source>
</reference>
<feature type="non-terminal residue" evidence="3">
    <location>
        <position position="1"/>
    </location>
</feature>
<feature type="domain" description="ShKT" evidence="2">
    <location>
        <begin position="90"/>
        <end position="124"/>
    </location>
</feature>
<feature type="disulfide bond" evidence="1">
    <location>
        <begin position="99"/>
        <end position="117"/>
    </location>
</feature>
<dbReference type="SMART" id="SM00254">
    <property type="entry name" value="ShKT"/>
    <property type="match status" value="3"/>
</dbReference>
<dbReference type="Proteomes" id="UP001432027">
    <property type="component" value="Unassembled WGS sequence"/>
</dbReference>
<gene>
    <name evidence="3" type="ORF">PENTCL1PPCAC_9575</name>
</gene>
<keyword evidence="4" id="KW-1185">Reference proteome</keyword>
<dbReference type="InterPro" id="IPR003582">
    <property type="entry name" value="ShKT_dom"/>
</dbReference>
<feature type="disulfide bond" evidence="1">
    <location>
        <begin position="108"/>
        <end position="121"/>
    </location>
</feature>
<sequence>FLLLSSHSINILHLTNMLRVACFVTFLSLTSAAILPRGFAVVSGLVKAEACIDTQSADICTPVTCKSMPSLGFDMCRKSCGWCDLSAPPCTNAAADATCDAYKAANQCASPSVTANCAKSCGICTDMPAPPSPQPDSSCKNAAADATCDAYKAENQCGSASVKVNCKKSCGLC</sequence>
<protein>
    <recommendedName>
        <fullName evidence="2">ShKT domain-containing protein</fullName>
    </recommendedName>
</protein>
<keyword evidence="1" id="KW-1015">Disulfide bond</keyword>
<feature type="disulfide bond" evidence="1">
    <location>
        <begin position="139"/>
        <end position="173"/>
    </location>
</feature>
<dbReference type="EMBL" id="BTSX01000003">
    <property type="protein sequence ID" value="GMS87400.1"/>
    <property type="molecule type" value="Genomic_DNA"/>
</dbReference>
<comment type="caution">
    <text evidence="3">The sequence shown here is derived from an EMBL/GenBank/DDBJ whole genome shotgun (WGS) entry which is preliminary data.</text>
</comment>
<dbReference type="Pfam" id="PF01549">
    <property type="entry name" value="ShK"/>
    <property type="match status" value="2"/>
</dbReference>
<dbReference type="AlphaFoldDB" id="A0AAV5SXC9"/>
<evidence type="ECO:0000256" key="1">
    <source>
        <dbReference type="PROSITE-ProRule" id="PRU01005"/>
    </source>
</evidence>